<dbReference type="InterPro" id="IPR036287">
    <property type="entry name" value="Rv1873-like_sf"/>
</dbReference>
<dbReference type="SUPFAM" id="SSF140736">
    <property type="entry name" value="Rv1873-like"/>
    <property type="match status" value="1"/>
</dbReference>
<dbReference type="PIRSF" id="PIRSF008546">
    <property type="entry name" value="UCP008546"/>
    <property type="match status" value="1"/>
</dbReference>
<keyword evidence="2" id="KW-1185">Reference proteome</keyword>
<dbReference type="OrthoDB" id="9801870at2"/>
<proteinExistence type="predicted"/>
<dbReference type="AlphaFoldDB" id="A0A285ZWD5"/>
<dbReference type="InterPro" id="IPR014937">
    <property type="entry name" value="DUF1810"/>
</dbReference>
<dbReference type="EMBL" id="OCMT01000002">
    <property type="protein sequence ID" value="SOD13952.1"/>
    <property type="molecule type" value="Genomic_DNA"/>
</dbReference>
<dbReference type="Proteomes" id="UP000219281">
    <property type="component" value="Unassembled WGS sequence"/>
</dbReference>
<sequence length="139" mass="15962">MNKDLVRFIAAQNKSYDTALSEIRSGRKHSHWMWYIFPQLKGLGYSQTAKHYAIEDLAEATAYLNHPILGKNLVGISKAVFELERKTAREIFGTPDDLKLRSSMTLFAQVSDTHPIFRRIIDKYFDGKPDSITLELLET</sequence>
<evidence type="ECO:0000313" key="2">
    <source>
        <dbReference type="Proteomes" id="UP000219281"/>
    </source>
</evidence>
<dbReference type="RefSeq" id="WP_097130144.1">
    <property type="nucleotide sequence ID" value="NZ_OCMT01000002.1"/>
</dbReference>
<gene>
    <name evidence="1" type="ORF">SAMN06297358_1325</name>
</gene>
<evidence type="ECO:0000313" key="1">
    <source>
        <dbReference type="EMBL" id="SOD13952.1"/>
    </source>
</evidence>
<name>A0A285ZWD5_9SPHI</name>
<organism evidence="1 2">
    <name type="scientific">Pedobacter xixiisoli</name>
    <dbReference type="NCBI Taxonomy" id="1476464"/>
    <lineage>
        <taxon>Bacteria</taxon>
        <taxon>Pseudomonadati</taxon>
        <taxon>Bacteroidota</taxon>
        <taxon>Sphingobacteriia</taxon>
        <taxon>Sphingobacteriales</taxon>
        <taxon>Sphingobacteriaceae</taxon>
        <taxon>Pedobacter</taxon>
    </lineage>
</organism>
<dbReference type="Gene3D" id="1.25.40.380">
    <property type="entry name" value="Protein of unknown function DUF1810"/>
    <property type="match status" value="1"/>
</dbReference>
<dbReference type="Pfam" id="PF08837">
    <property type="entry name" value="DUF1810"/>
    <property type="match status" value="1"/>
</dbReference>
<reference evidence="2" key="1">
    <citation type="submission" date="2017-09" db="EMBL/GenBank/DDBJ databases">
        <authorList>
            <person name="Varghese N."/>
            <person name="Submissions S."/>
        </authorList>
    </citation>
    <scope>NUCLEOTIDE SEQUENCE [LARGE SCALE GENOMIC DNA]</scope>
    <source>
        <strain evidence="2">CGMCC 1.12803</strain>
    </source>
</reference>
<protein>
    <submittedName>
        <fullName evidence="1">Uncharacterized protein, DUF1810 family</fullName>
    </submittedName>
</protein>
<accession>A0A285ZWD5</accession>